<feature type="compositionally biased region" description="Low complexity" evidence="6">
    <location>
        <begin position="406"/>
        <end position="416"/>
    </location>
</feature>
<feature type="compositionally biased region" description="Basic and acidic residues" evidence="6">
    <location>
        <begin position="146"/>
        <end position="156"/>
    </location>
</feature>
<dbReference type="EMBL" id="OZ037954">
    <property type="protein sequence ID" value="CAL1699373.1"/>
    <property type="molecule type" value="Genomic_DNA"/>
</dbReference>
<feature type="region of interest" description="Disordered" evidence="6">
    <location>
        <begin position="371"/>
        <end position="452"/>
    </location>
</feature>
<evidence type="ECO:0000256" key="3">
    <source>
        <dbReference type="ARBA" id="ARBA00022833"/>
    </source>
</evidence>
<evidence type="ECO:0000256" key="1">
    <source>
        <dbReference type="ARBA" id="ARBA00022723"/>
    </source>
</evidence>
<dbReference type="Proteomes" id="UP001497453">
    <property type="component" value="Chromosome 11"/>
</dbReference>
<dbReference type="InterPro" id="IPR000306">
    <property type="entry name" value="Znf_FYVE"/>
</dbReference>
<feature type="domain" description="FYVE-type" evidence="8">
    <location>
        <begin position="19"/>
        <end position="83"/>
    </location>
</feature>
<dbReference type="InterPro" id="IPR011011">
    <property type="entry name" value="Znf_FYVE_PHD"/>
</dbReference>
<keyword evidence="5" id="KW-0175">Coiled coil</keyword>
<dbReference type="CDD" id="cd00065">
    <property type="entry name" value="FYVE_like_SF"/>
    <property type="match status" value="1"/>
</dbReference>
<feature type="compositionally biased region" description="Polar residues" evidence="6">
    <location>
        <begin position="252"/>
        <end position="266"/>
    </location>
</feature>
<sequence length="522" mass="57466">MSAGGRGMPLLSGPPPSYDLNETSCRKCNKEFNMLFARSRKCNHCGHSYCHSCTDYQALMPRSGTESGYDPMPVCAFCIENLTITAGGRSYLRSLPMSRLKKYANAYNIKTRGALEKDEFIDALLAARQPNGCLPPANENYYRKHSVPDRSNDRPRGFFSRAMDAVSGERPATAPPPQQQPRQRTTSHPSTFPRPDTRQQQQQQQRPQYHYQQRSQPQTQWQHPPYAQYAPPPGYPPGYQPYQGAQARQGRPTASNSSNLNVPQTQRPRSASVPREPPEPSRPTTPPAPVPSLDELLDMTDREMKALSIGTLKAILFRNHVNARLVVEKSELVSKVKALVEEEKKERAEAARRAEQEEIETRERLQRLREQVAAAAASNRPQSAQSAAPPSEVPQGGEAEAEADEGAAVAAGATEGTDVEASIEDSTSVELPKPPKTPPTSTASPAPPGIMTPKAQAMASHLERTGLCVICQDEEANIAIVDCGHLAMCRSCADLIMSSTRECPLCRTRIVTEARLLRIFKS</sequence>
<dbReference type="InterPro" id="IPR001841">
    <property type="entry name" value="Znf_RING"/>
</dbReference>
<evidence type="ECO:0000256" key="2">
    <source>
        <dbReference type="ARBA" id="ARBA00022771"/>
    </source>
</evidence>
<dbReference type="InterPro" id="IPR017455">
    <property type="entry name" value="Znf_FYVE-rel"/>
</dbReference>
<feature type="domain" description="RING-type" evidence="7">
    <location>
        <begin position="468"/>
        <end position="507"/>
    </location>
</feature>
<gene>
    <name evidence="9" type="ORF">GFSPODELE1_LOCUS2640</name>
</gene>
<dbReference type="Gene3D" id="3.30.40.10">
    <property type="entry name" value="Zinc/RING finger domain, C3HC4 (zinc finger)"/>
    <property type="match status" value="2"/>
</dbReference>
<accession>A0ABP1CXC0</accession>
<dbReference type="SUPFAM" id="SSF57850">
    <property type="entry name" value="RING/U-box"/>
    <property type="match status" value="1"/>
</dbReference>
<keyword evidence="3" id="KW-0862">Zinc</keyword>
<feature type="coiled-coil region" evidence="5">
    <location>
        <begin position="333"/>
        <end position="371"/>
    </location>
</feature>
<keyword evidence="10" id="KW-1185">Reference proteome</keyword>
<evidence type="ECO:0000256" key="5">
    <source>
        <dbReference type="SAM" id="Coils"/>
    </source>
</evidence>
<organism evidence="9 10">
    <name type="scientific">Somion occarium</name>
    <dbReference type="NCBI Taxonomy" id="3059160"/>
    <lineage>
        <taxon>Eukaryota</taxon>
        <taxon>Fungi</taxon>
        <taxon>Dikarya</taxon>
        <taxon>Basidiomycota</taxon>
        <taxon>Agaricomycotina</taxon>
        <taxon>Agaricomycetes</taxon>
        <taxon>Polyporales</taxon>
        <taxon>Cerrenaceae</taxon>
        <taxon>Somion</taxon>
    </lineage>
</organism>
<dbReference type="SMART" id="SM00184">
    <property type="entry name" value="RING"/>
    <property type="match status" value="2"/>
</dbReference>
<keyword evidence="2 4" id="KW-0863">Zinc-finger</keyword>
<dbReference type="Pfam" id="PF13920">
    <property type="entry name" value="zf-C3HC4_3"/>
    <property type="match status" value="1"/>
</dbReference>
<evidence type="ECO:0000256" key="6">
    <source>
        <dbReference type="SAM" id="MobiDB-lite"/>
    </source>
</evidence>
<name>A0ABP1CXC0_9APHY</name>
<proteinExistence type="predicted"/>
<dbReference type="SMART" id="SM00064">
    <property type="entry name" value="FYVE"/>
    <property type="match status" value="1"/>
</dbReference>
<dbReference type="PROSITE" id="PS50178">
    <property type="entry name" value="ZF_FYVE"/>
    <property type="match status" value="1"/>
</dbReference>
<feature type="compositionally biased region" description="Low complexity" evidence="6">
    <location>
        <begin position="198"/>
        <end position="229"/>
    </location>
</feature>
<evidence type="ECO:0000313" key="9">
    <source>
        <dbReference type="EMBL" id="CAL1699373.1"/>
    </source>
</evidence>
<reference evidence="10" key="1">
    <citation type="submission" date="2024-04" db="EMBL/GenBank/DDBJ databases">
        <authorList>
            <person name="Shaw F."/>
            <person name="Minotto A."/>
        </authorList>
    </citation>
    <scope>NUCLEOTIDE SEQUENCE [LARGE SCALE GENOMIC DNA]</scope>
</reference>
<dbReference type="PANTHER" id="PTHR14879">
    <property type="entry name" value="CASPASE REGULATOR, RING FINGER DOMAIN-CONTAINING"/>
    <property type="match status" value="1"/>
</dbReference>
<evidence type="ECO:0000256" key="4">
    <source>
        <dbReference type="PROSITE-ProRule" id="PRU00175"/>
    </source>
</evidence>
<evidence type="ECO:0000259" key="8">
    <source>
        <dbReference type="PROSITE" id="PS50178"/>
    </source>
</evidence>
<protein>
    <recommendedName>
        <fullName evidence="11">RING-type domain-containing protein</fullName>
    </recommendedName>
</protein>
<feature type="compositionally biased region" description="Pro residues" evidence="6">
    <location>
        <begin position="230"/>
        <end position="239"/>
    </location>
</feature>
<evidence type="ECO:0000259" key="7">
    <source>
        <dbReference type="PROSITE" id="PS50089"/>
    </source>
</evidence>
<feature type="region of interest" description="Disordered" evidence="6">
    <location>
        <begin position="135"/>
        <end position="294"/>
    </location>
</feature>
<evidence type="ECO:0008006" key="11">
    <source>
        <dbReference type="Google" id="ProtNLM"/>
    </source>
</evidence>
<feature type="compositionally biased region" description="Low complexity" evidence="6">
    <location>
        <begin position="371"/>
        <end position="398"/>
    </location>
</feature>
<dbReference type="PANTHER" id="PTHR14879:SF5">
    <property type="entry name" value="RING-TYPE DOMAIN-CONTAINING PROTEIN"/>
    <property type="match status" value="1"/>
</dbReference>
<dbReference type="InterPro" id="IPR013083">
    <property type="entry name" value="Znf_RING/FYVE/PHD"/>
</dbReference>
<keyword evidence="1" id="KW-0479">Metal-binding</keyword>
<dbReference type="Pfam" id="PF01363">
    <property type="entry name" value="FYVE"/>
    <property type="match status" value="1"/>
</dbReference>
<evidence type="ECO:0000313" key="10">
    <source>
        <dbReference type="Proteomes" id="UP001497453"/>
    </source>
</evidence>
<dbReference type="InterPro" id="IPR051728">
    <property type="entry name" value="RING-FYVE_E3_ubiquitin-ligase"/>
</dbReference>
<dbReference type="SUPFAM" id="SSF57903">
    <property type="entry name" value="FYVE/PHD zinc finger"/>
    <property type="match status" value="1"/>
</dbReference>
<dbReference type="PROSITE" id="PS50089">
    <property type="entry name" value="ZF_RING_2"/>
    <property type="match status" value="1"/>
</dbReference>
<feature type="compositionally biased region" description="Pro residues" evidence="6">
    <location>
        <begin position="280"/>
        <end position="290"/>
    </location>
</feature>